<comment type="subcellular location">
    <subcellularLocation>
        <location evidence="1">Membrane</location>
        <topology evidence="1">Multi-pass membrane protein</topology>
    </subcellularLocation>
    <subcellularLocation>
        <location evidence="2">Plastid</location>
        <location evidence="2">Chloroplast</location>
    </subcellularLocation>
</comment>
<dbReference type="RefSeq" id="XP_037217151.1">
    <property type="nucleotide sequence ID" value="XM_037365739.1"/>
</dbReference>
<keyword evidence="8" id="KW-0479">Metal-binding</keyword>
<dbReference type="GO" id="GO:0010276">
    <property type="term" value="F:phytol kinase activity"/>
    <property type="evidence" value="ECO:0007669"/>
    <property type="project" value="UniProtKB-EC"/>
</dbReference>
<accession>A0A8H6VWU4</accession>
<dbReference type="PANTHER" id="PTHR32523">
    <property type="entry name" value="PHYTOL KINASE 1, CHLOROPLASTIC"/>
    <property type="match status" value="1"/>
</dbReference>
<keyword evidence="14" id="KW-0472">Membrane</keyword>
<keyword evidence="12" id="KW-0809">Transit peptide</keyword>
<evidence type="ECO:0000256" key="2">
    <source>
        <dbReference type="ARBA" id="ARBA00004229"/>
    </source>
</evidence>
<dbReference type="SUPFAM" id="SSF144232">
    <property type="entry name" value="HIT/MYND zinc finger-like"/>
    <property type="match status" value="1"/>
</dbReference>
<keyword evidence="4" id="KW-0150">Chloroplast</keyword>
<dbReference type="GO" id="GO:0016020">
    <property type="term" value="C:membrane"/>
    <property type="evidence" value="ECO:0007669"/>
    <property type="project" value="UniProtKB-SubCell"/>
</dbReference>
<dbReference type="Proteomes" id="UP000636479">
    <property type="component" value="Unassembled WGS sequence"/>
</dbReference>
<proteinExistence type="inferred from homology"/>
<evidence type="ECO:0000256" key="3">
    <source>
        <dbReference type="ARBA" id="ARBA00010794"/>
    </source>
</evidence>
<comment type="similarity">
    <text evidence="3">Belongs to the polyprenol kinase family.</text>
</comment>
<evidence type="ECO:0000256" key="7">
    <source>
        <dbReference type="ARBA" id="ARBA00022692"/>
    </source>
</evidence>
<name>A0A8H6VWU4_9AGAR</name>
<keyword evidence="5" id="KW-0934">Plastid</keyword>
<dbReference type="InterPro" id="IPR039606">
    <property type="entry name" value="Phytol/farnesol_kinase"/>
</dbReference>
<dbReference type="GO" id="GO:0008270">
    <property type="term" value="F:zinc ion binding"/>
    <property type="evidence" value="ECO:0007669"/>
    <property type="project" value="UniProtKB-KW"/>
</dbReference>
<dbReference type="AlphaFoldDB" id="A0A8H6VWU4"/>
<dbReference type="PROSITE" id="PS50865">
    <property type="entry name" value="ZF_MYND_2"/>
    <property type="match status" value="1"/>
</dbReference>
<evidence type="ECO:0000256" key="13">
    <source>
        <dbReference type="ARBA" id="ARBA00022989"/>
    </source>
</evidence>
<dbReference type="Gene3D" id="6.10.140.2220">
    <property type="match status" value="1"/>
</dbReference>
<evidence type="ECO:0000256" key="8">
    <source>
        <dbReference type="ARBA" id="ARBA00022723"/>
    </source>
</evidence>
<evidence type="ECO:0000256" key="18">
    <source>
        <dbReference type="PROSITE-ProRule" id="PRU00134"/>
    </source>
</evidence>
<evidence type="ECO:0000256" key="17">
    <source>
        <dbReference type="ARBA" id="ARBA00048889"/>
    </source>
</evidence>
<dbReference type="PANTHER" id="PTHR32523:SF8">
    <property type="entry name" value="DOLICHOL KINASE"/>
    <property type="match status" value="1"/>
</dbReference>
<feature type="domain" description="MYND-type" evidence="19">
    <location>
        <begin position="481"/>
        <end position="525"/>
    </location>
</feature>
<keyword evidence="7" id="KW-0812">Transmembrane</keyword>
<evidence type="ECO:0000313" key="21">
    <source>
        <dbReference type="Proteomes" id="UP000636479"/>
    </source>
</evidence>
<comment type="pathway">
    <text evidence="15">Cofactor biosynthesis; tocopherol biosynthesis.</text>
</comment>
<evidence type="ECO:0000256" key="5">
    <source>
        <dbReference type="ARBA" id="ARBA00022640"/>
    </source>
</evidence>
<keyword evidence="11" id="KW-0862">Zinc</keyword>
<gene>
    <name evidence="20" type="ORF">MIND_00910200</name>
</gene>
<evidence type="ECO:0000256" key="16">
    <source>
        <dbReference type="ARBA" id="ARBA00039024"/>
    </source>
</evidence>
<keyword evidence="9 18" id="KW-0863">Zinc-finger</keyword>
<comment type="caution">
    <text evidence="20">The sequence shown here is derived from an EMBL/GenBank/DDBJ whole genome shotgun (WGS) entry which is preliminary data.</text>
</comment>
<evidence type="ECO:0000256" key="12">
    <source>
        <dbReference type="ARBA" id="ARBA00022946"/>
    </source>
</evidence>
<evidence type="ECO:0000256" key="1">
    <source>
        <dbReference type="ARBA" id="ARBA00004141"/>
    </source>
</evidence>
<evidence type="ECO:0000256" key="11">
    <source>
        <dbReference type="ARBA" id="ARBA00022833"/>
    </source>
</evidence>
<reference evidence="20" key="1">
    <citation type="submission" date="2020-05" db="EMBL/GenBank/DDBJ databases">
        <title>Mycena genomes resolve the evolution of fungal bioluminescence.</title>
        <authorList>
            <person name="Tsai I.J."/>
        </authorList>
    </citation>
    <scope>NUCLEOTIDE SEQUENCE</scope>
    <source>
        <strain evidence="20">171206Taipei</strain>
    </source>
</reference>
<evidence type="ECO:0000256" key="10">
    <source>
        <dbReference type="ARBA" id="ARBA00022777"/>
    </source>
</evidence>
<evidence type="ECO:0000256" key="4">
    <source>
        <dbReference type="ARBA" id="ARBA00022528"/>
    </source>
</evidence>
<dbReference type="GeneID" id="59348255"/>
<dbReference type="OrthoDB" id="3048765at2759"/>
<dbReference type="EC" id="2.7.1.182" evidence="16"/>
<evidence type="ECO:0000256" key="15">
    <source>
        <dbReference type="ARBA" id="ARBA00024015"/>
    </source>
</evidence>
<protein>
    <recommendedName>
        <fullName evidence="16">phytol kinase</fullName>
        <ecNumber evidence="16">2.7.1.182</ecNumber>
    </recommendedName>
</protein>
<keyword evidence="10" id="KW-0418">Kinase</keyword>
<comment type="catalytic activity">
    <reaction evidence="17">
        <text>phytol + CTP = phytyl phosphate + CDP + H(+)</text>
        <dbReference type="Rhea" id="RHEA:38055"/>
        <dbReference type="ChEBI" id="CHEBI:15378"/>
        <dbReference type="ChEBI" id="CHEBI:17327"/>
        <dbReference type="ChEBI" id="CHEBI:37563"/>
        <dbReference type="ChEBI" id="CHEBI:58069"/>
        <dbReference type="ChEBI" id="CHEBI:75483"/>
        <dbReference type="EC" id="2.7.1.182"/>
    </reaction>
</comment>
<evidence type="ECO:0000256" key="9">
    <source>
        <dbReference type="ARBA" id="ARBA00022771"/>
    </source>
</evidence>
<organism evidence="20 21">
    <name type="scientific">Mycena indigotica</name>
    <dbReference type="NCBI Taxonomy" id="2126181"/>
    <lineage>
        <taxon>Eukaryota</taxon>
        <taxon>Fungi</taxon>
        <taxon>Dikarya</taxon>
        <taxon>Basidiomycota</taxon>
        <taxon>Agaricomycotina</taxon>
        <taxon>Agaricomycetes</taxon>
        <taxon>Agaricomycetidae</taxon>
        <taxon>Agaricales</taxon>
        <taxon>Marasmiineae</taxon>
        <taxon>Mycenaceae</taxon>
        <taxon>Mycena</taxon>
    </lineage>
</organism>
<evidence type="ECO:0000313" key="20">
    <source>
        <dbReference type="EMBL" id="KAF7296792.1"/>
    </source>
</evidence>
<evidence type="ECO:0000259" key="19">
    <source>
        <dbReference type="PROSITE" id="PS50865"/>
    </source>
</evidence>
<dbReference type="Pfam" id="PF01753">
    <property type="entry name" value="zf-MYND"/>
    <property type="match status" value="1"/>
</dbReference>
<dbReference type="EMBL" id="JACAZF010000008">
    <property type="protein sequence ID" value="KAF7296792.1"/>
    <property type="molecule type" value="Genomic_DNA"/>
</dbReference>
<sequence length="722" mass="81186">MNKDNPIPSLLTAQAMNVLPLSLKLTARDAYKRDAHPLTVERALKYLDGDPPMARAVGLLPVCFVHLESTNLPSVDDFKTLDLPIAKRISRATSAVAGVFQIDFDDVPGGAETACYLFPRVFAWYGFMVDHWAHFHGDALEPKLEFTLEFIRFVLVCSDEAQLPRQLLDTPRFLEHIIRIWAIYPALADAVDDADALLPGLDCIMLCLQITSEDRFKQLVAGAGGSIADVARLIDSALNTLVDTGKQHSSPTDPLQRERSSVRVTLFGSFLLLLLGAHNFAASPRHSRGSPWLGYDWGELFEELLERNFIPTLMSVALDAASPGDEARFSPDDGWSRLNVIHYCLYILVCFISNNHGDCCGWIDDALEHGLFDLIIYAEALVGGLDHSESDELDGAAEKFAMVVNILLGQVLPIELLTRSNLLPAYDRLLALPSRHHNLSTGEPLKISTLRPMWASFISLVRERIAITEEEESYRHTVCDNPDCRRNSSADIVLRRCSGCQATYYCSKECQRADWRRTDGHREYCIFYRNGTLVLAGCAKDRFPYRERLYTRALLNNDYHKRWIAIYTLHVELMVKYPTEFGLASTDLPGYRPINVFFNYTRHPGSIRVFSTLPQDCVPGGIHRILSDDGPEWEDLMARATLSGGRLQLHVLQVFDGEDIRYVAVPLRLDEGAGAFCAALVDVARRVFGRMQGKDEAEVKSMIEQEVEVLQMSFKEMKQIHC</sequence>
<evidence type="ECO:0000256" key="14">
    <source>
        <dbReference type="ARBA" id="ARBA00023136"/>
    </source>
</evidence>
<keyword evidence="21" id="KW-1185">Reference proteome</keyword>
<evidence type="ECO:0000256" key="6">
    <source>
        <dbReference type="ARBA" id="ARBA00022679"/>
    </source>
</evidence>
<keyword evidence="13" id="KW-1133">Transmembrane helix</keyword>
<keyword evidence="6" id="KW-0808">Transferase</keyword>
<dbReference type="InterPro" id="IPR002893">
    <property type="entry name" value="Znf_MYND"/>
</dbReference>